<sequence length="86" mass="9759">MVDRSKLDEDPLGIPVDQTRFQGMVGSLMYLTASRPDLDTAMALMAYPDADHAEKFGWWFEQDINGESEDGNEKKLVMVNEEGWMS</sequence>
<evidence type="ECO:0000313" key="2">
    <source>
        <dbReference type="Proteomes" id="UP001151760"/>
    </source>
</evidence>
<evidence type="ECO:0000313" key="1">
    <source>
        <dbReference type="EMBL" id="GJS90381.1"/>
    </source>
</evidence>
<dbReference type="Proteomes" id="UP001151760">
    <property type="component" value="Unassembled WGS sequence"/>
</dbReference>
<reference evidence="1" key="2">
    <citation type="submission" date="2022-01" db="EMBL/GenBank/DDBJ databases">
        <authorList>
            <person name="Yamashiro T."/>
            <person name="Shiraishi A."/>
            <person name="Satake H."/>
            <person name="Nakayama K."/>
        </authorList>
    </citation>
    <scope>NUCLEOTIDE SEQUENCE</scope>
</reference>
<gene>
    <name evidence="1" type="ORF">Tco_0773017</name>
</gene>
<organism evidence="1 2">
    <name type="scientific">Tanacetum coccineum</name>
    <dbReference type="NCBI Taxonomy" id="301880"/>
    <lineage>
        <taxon>Eukaryota</taxon>
        <taxon>Viridiplantae</taxon>
        <taxon>Streptophyta</taxon>
        <taxon>Embryophyta</taxon>
        <taxon>Tracheophyta</taxon>
        <taxon>Spermatophyta</taxon>
        <taxon>Magnoliopsida</taxon>
        <taxon>eudicotyledons</taxon>
        <taxon>Gunneridae</taxon>
        <taxon>Pentapetalae</taxon>
        <taxon>asterids</taxon>
        <taxon>campanulids</taxon>
        <taxon>Asterales</taxon>
        <taxon>Asteraceae</taxon>
        <taxon>Asteroideae</taxon>
        <taxon>Anthemideae</taxon>
        <taxon>Anthemidinae</taxon>
        <taxon>Tanacetum</taxon>
    </lineage>
</organism>
<proteinExistence type="predicted"/>
<protein>
    <submittedName>
        <fullName evidence="1">Uncharacterized protein</fullName>
    </submittedName>
</protein>
<name>A0ABQ4ZKU7_9ASTR</name>
<keyword evidence="2" id="KW-1185">Reference proteome</keyword>
<reference evidence="1" key="1">
    <citation type="journal article" date="2022" name="Int. J. Mol. Sci.">
        <title>Draft Genome of Tanacetum Coccineum: Genomic Comparison of Closely Related Tanacetum-Family Plants.</title>
        <authorList>
            <person name="Yamashiro T."/>
            <person name="Shiraishi A."/>
            <person name="Nakayama K."/>
            <person name="Satake H."/>
        </authorList>
    </citation>
    <scope>NUCLEOTIDE SEQUENCE</scope>
</reference>
<accession>A0ABQ4ZKU7</accession>
<comment type="caution">
    <text evidence="1">The sequence shown here is derived from an EMBL/GenBank/DDBJ whole genome shotgun (WGS) entry which is preliminary data.</text>
</comment>
<dbReference type="EMBL" id="BQNB010011423">
    <property type="protein sequence ID" value="GJS90381.1"/>
    <property type="molecule type" value="Genomic_DNA"/>
</dbReference>